<evidence type="ECO:0000256" key="6">
    <source>
        <dbReference type="SAM" id="Phobius"/>
    </source>
</evidence>
<comment type="caution">
    <text evidence="8">The sequence shown here is derived from an EMBL/GenBank/DDBJ whole genome shotgun (WGS) entry which is preliminary data.</text>
</comment>
<evidence type="ECO:0000256" key="4">
    <source>
        <dbReference type="ARBA" id="ARBA00023136"/>
    </source>
</evidence>
<dbReference type="Pfam" id="PF03798">
    <property type="entry name" value="TRAM_LAG1_CLN8"/>
    <property type="match status" value="1"/>
</dbReference>
<feature type="transmembrane region" description="Helical" evidence="6">
    <location>
        <begin position="72"/>
        <end position="95"/>
    </location>
</feature>
<accession>A0A8S1HRY5</accession>
<reference evidence="8" key="1">
    <citation type="submission" date="2020-10" db="EMBL/GenBank/DDBJ databases">
        <authorList>
            <person name="Kikuchi T."/>
        </authorList>
    </citation>
    <scope>NUCLEOTIDE SEQUENCE</scope>
    <source>
        <strain evidence="8">NKZ352</strain>
    </source>
</reference>
<evidence type="ECO:0000313" key="8">
    <source>
        <dbReference type="EMBL" id="CAD6198129.1"/>
    </source>
</evidence>
<keyword evidence="2 5" id="KW-0812">Transmembrane</keyword>
<dbReference type="InterPro" id="IPR006634">
    <property type="entry name" value="TLC-dom"/>
</dbReference>
<feature type="transmembrane region" description="Helical" evidence="6">
    <location>
        <begin position="234"/>
        <end position="257"/>
    </location>
</feature>
<protein>
    <recommendedName>
        <fullName evidence="7">TLC domain-containing protein</fullName>
    </recommendedName>
</protein>
<dbReference type="SMART" id="SM00724">
    <property type="entry name" value="TLC"/>
    <property type="match status" value="1"/>
</dbReference>
<feature type="transmembrane region" description="Helical" evidence="6">
    <location>
        <begin position="163"/>
        <end position="181"/>
    </location>
</feature>
<dbReference type="AlphaFoldDB" id="A0A8S1HRY5"/>
<feature type="transmembrane region" description="Helical" evidence="6">
    <location>
        <begin position="137"/>
        <end position="157"/>
    </location>
</feature>
<dbReference type="PANTHER" id="PTHR13439">
    <property type="entry name" value="CT120 PROTEIN"/>
    <property type="match status" value="1"/>
</dbReference>
<dbReference type="OrthoDB" id="10266980at2759"/>
<dbReference type="GO" id="GO:0005886">
    <property type="term" value="C:plasma membrane"/>
    <property type="evidence" value="ECO:0007669"/>
    <property type="project" value="TreeGrafter"/>
</dbReference>
<name>A0A8S1HRY5_9PELO</name>
<feature type="transmembrane region" description="Helical" evidence="6">
    <location>
        <begin position="202"/>
        <end position="228"/>
    </location>
</feature>
<gene>
    <name evidence="8" type="ORF">CAUJ_LOCUS14036</name>
</gene>
<sequence>MSAFPSKQALALDAVRRAPFHFFQVDNFTDLGINDGSELRAPSYWVLWYAVNTLVTIHCWTSWQEGIKRKRLINVTTSLIHSTISGLFIFAYFFMYTKLVFASPLHYYSYLDSQIVMLSIGYFFYDAFDLLLNDKLSIATGVLLFHHAASILVLSTAVLSHKFLLYAYWALLMEVSSVLLHSRSLLHLSKLSTTSMIGLSRVVAYFNIVFFVIFRFLVQVFLVGWAWVNLDHMHSAFAAIALVGGLCFFVINVGLFMRILHSDGFFLPSVMSEGQLDALLEDNDYSKVGTSEKEDLLEV</sequence>
<evidence type="ECO:0000256" key="3">
    <source>
        <dbReference type="ARBA" id="ARBA00022989"/>
    </source>
</evidence>
<proteinExistence type="predicted"/>
<dbReference type="InterPro" id="IPR050846">
    <property type="entry name" value="TLCD"/>
</dbReference>
<dbReference type="GO" id="GO:0007009">
    <property type="term" value="P:plasma membrane organization"/>
    <property type="evidence" value="ECO:0007669"/>
    <property type="project" value="TreeGrafter"/>
</dbReference>
<evidence type="ECO:0000259" key="7">
    <source>
        <dbReference type="PROSITE" id="PS50922"/>
    </source>
</evidence>
<dbReference type="PROSITE" id="PS50922">
    <property type="entry name" value="TLC"/>
    <property type="match status" value="1"/>
</dbReference>
<dbReference type="GO" id="GO:0071709">
    <property type="term" value="P:membrane assembly"/>
    <property type="evidence" value="ECO:0007669"/>
    <property type="project" value="TreeGrafter"/>
</dbReference>
<dbReference type="PANTHER" id="PTHR13439:SF21">
    <property type="entry name" value="TLC DOMAIN-CONTAINING PROTEIN"/>
    <property type="match status" value="1"/>
</dbReference>
<organism evidence="8 9">
    <name type="scientific">Caenorhabditis auriculariae</name>
    <dbReference type="NCBI Taxonomy" id="2777116"/>
    <lineage>
        <taxon>Eukaryota</taxon>
        <taxon>Metazoa</taxon>
        <taxon>Ecdysozoa</taxon>
        <taxon>Nematoda</taxon>
        <taxon>Chromadorea</taxon>
        <taxon>Rhabditida</taxon>
        <taxon>Rhabditina</taxon>
        <taxon>Rhabditomorpha</taxon>
        <taxon>Rhabditoidea</taxon>
        <taxon>Rhabditidae</taxon>
        <taxon>Peloderinae</taxon>
        <taxon>Caenorhabditis</taxon>
    </lineage>
</organism>
<evidence type="ECO:0000313" key="9">
    <source>
        <dbReference type="Proteomes" id="UP000835052"/>
    </source>
</evidence>
<evidence type="ECO:0000256" key="1">
    <source>
        <dbReference type="ARBA" id="ARBA00004141"/>
    </source>
</evidence>
<dbReference type="GO" id="GO:0055091">
    <property type="term" value="P:phospholipid homeostasis"/>
    <property type="evidence" value="ECO:0007669"/>
    <property type="project" value="TreeGrafter"/>
</dbReference>
<feature type="transmembrane region" description="Helical" evidence="6">
    <location>
        <begin position="43"/>
        <end position="60"/>
    </location>
</feature>
<keyword evidence="4 5" id="KW-0472">Membrane</keyword>
<evidence type="ECO:0000256" key="5">
    <source>
        <dbReference type="PROSITE-ProRule" id="PRU00205"/>
    </source>
</evidence>
<dbReference type="GO" id="GO:0097035">
    <property type="term" value="P:regulation of membrane lipid distribution"/>
    <property type="evidence" value="ECO:0007669"/>
    <property type="project" value="TreeGrafter"/>
</dbReference>
<dbReference type="Proteomes" id="UP000835052">
    <property type="component" value="Unassembled WGS sequence"/>
</dbReference>
<keyword evidence="9" id="KW-1185">Reference proteome</keyword>
<keyword evidence="3 6" id="KW-1133">Transmembrane helix</keyword>
<feature type="transmembrane region" description="Helical" evidence="6">
    <location>
        <begin position="107"/>
        <end position="125"/>
    </location>
</feature>
<evidence type="ECO:0000256" key="2">
    <source>
        <dbReference type="ARBA" id="ARBA00022692"/>
    </source>
</evidence>
<dbReference type="EMBL" id="CAJGYM010000116">
    <property type="protein sequence ID" value="CAD6198129.1"/>
    <property type="molecule type" value="Genomic_DNA"/>
</dbReference>
<comment type="subcellular location">
    <subcellularLocation>
        <location evidence="1">Membrane</location>
        <topology evidence="1">Multi-pass membrane protein</topology>
    </subcellularLocation>
</comment>
<feature type="domain" description="TLC" evidence="7">
    <location>
        <begin position="67"/>
        <end position="277"/>
    </location>
</feature>